<dbReference type="SUPFAM" id="SSF52058">
    <property type="entry name" value="L domain-like"/>
    <property type="match status" value="1"/>
</dbReference>
<protein>
    <recommendedName>
        <fullName evidence="3">Leucine-rich repeat domain-containing protein</fullName>
    </recommendedName>
</protein>
<name>A0A8J3WIM9_PLARO</name>
<organism evidence="1 2">
    <name type="scientific">Planobispora rosea</name>
    <dbReference type="NCBI Taxonomy" id="35762"/>
    <lineage>
        <taxon>Bacteria</taxon>
        <taxon>Bacillati</taxon>
        <taxon>Actinomycetota</taxon>
        <taxon>Actinomycetes</taxon>
        <taxon>Streptosporangiales</taxon>
        <taxon>Streptosporangiaceae</taxon>
        <taxon>Planobispora</taxon>
    </lineage>
</organism>
<proteinExistence type="predicted"/>
<gene>
    <name evidence="1" type="ORF">Pro02_74190</name>
</gene>
<evidence type="ECO:0000313" key="2">
    <source>
        <dbReference type="Proteomes" id="UP000655044"/>
    </source>
</evidence>
<evidence type="ECO:0000313" key="1">
    <source>
        <dbReference type="EMBL" id="GIH89011.1"/>
    </source>
</evidence>
<evidence type="ECO:0008006" key="3">
    <source>
        <dbReference type="Google" id="ProtNLM"/>
    </source>
</evidence>
<reference evidence="1" key="1">
    <citation type="submission" date="2021-01" db="EMBL/GenBank/DDBJ databases">
        <title>Whole genome shotgun sequence of Planobispora rosea NBRC 15558.</title>
        <authorList>
            <person name="Komaki H."/>
            <person name="Tamura T."/>
        </authorList>
    </citation>
    <scope>NUCLEOTIDE SEQUENCE</scope>
    <source>
        <strain evidence="1">NBRC 15558</strain>
    </source>
</reference>
<dbReference type="AlphaFoldDB" id="A0A8J3WIM9"/>
<keyword evidence="2" id="KW-1185">Reference proteome</keyword>
<accession>A0A8J3WIM9</accession>
<dbReference type="Gene3D" id="3.80.10.10">
    <property type="entry name" value="Ribonuclease Inhibitor"/>
    <property type="match status" value="1"/>
</dbReference>
<dbReference type="EMBL" id="BOOI01000098">
    <property type="protein sequence ID" value="GIH89011.1"/>
    <property type="molecule type" value="Genomic_DNA"/>
</dbReference>
<dbReference type="Proteomes" id="UP000655044">
    <property type="component" value="Unassembled WGS sequence"/>
</dbReference>
<sequence length="415" mass="44298">MPAVGGRDSPYTLAMQWEAEHFAAAARRLDDAVACLRAQAGDGAAALEYFGNLDVTVPQVRSWLNELVATRDFDYGVPPVYGLLFAQAWQLASSAERLSAFPGTAQRDETGWCVRRPTVWFGDTRIEADLELRAPLVVLGDLTVEGLLDDGDVSCSYLAVAGDLRARAISSAADHLVLGDIAADVIFCFTNDGSLVAGRDIVADLFVPAEHAYGHFGELRARCLGEGHRRDVIAEQVAPWLPEGYVRLGEADDPVDVHRILAEAAAGSSPVLPRPRTVAFPLPAPLAAALAAPDAITEVDLSGERLHRLPEALATLTGLVRLNLQDTPLTGLDGIGGAHRLQWLSIRKTPVESLAPLLALPHLTYLDVSYCAGVTDWPVLADLPGLQTVVAHGCRLPAEVRLTLAERLGAGLIGQ</sequence>
<dbReference type="InterPro" id="IPR032675">
    <property type="entry name" value="LRR_dom_sf"/>
</dbReference>
<comment type="caution">
    <text evidence="1">The sequence shown here is derived from an EMBL/GenBank/DDBJ whole genome shotgun (WGS) entry which is preliminary data.</text>
</comment>